<dbReference type="SUPFAM" id="SSF88659">
    <property type="entry name" value="Sigma3 and sigma4 domains of RNA polymerase sigma factors"/>
    <property type="match status" value="1"/>
</dbReference>
<evidence type="ECO:0000256" key="3">
    <source>
        <dbReference type="ARBA" id="ARBA00023082"/>
    </source>
</evidence>
<evidence type="ECO:0000259" key="6">
    <source>
        <dbReference type="Pfam" id="PF08281"/>
    </source>
</evidence>
<evidence type="ECO:0000313" key="7">
    <source>
        <dbReference type="EMBL" id="EHN09035.1"/>
    </source>
</evidence>
<dbReference type="GO" id="GO:0003677">
    <property type="term" value="F:DNA binding"/>
    <property type="evidence" value="ECO:0007669"/>
    <property type="project" value="InterPro"/>
</dbReference>
<feature type="domain" description="RNA polymerase sigma-70 region 2" evidence="5">
    <location>
        <begin position="12"/>
        <end position="80"/>
    </location>
</feature>
<dbReference type="Pfam" id="PF04542">
    <property type="entry name" value="Sigma70_r2"/>
    <property type="match status" value="1"/>
</dbReference>
<keyword evidence="3" id="KW-0731">Sigma factor</keyword>
<dbReference type="Gene3D" id="1.10.1740.10">
    <property type="match status" value="1"/>
</dbReference>
<dbReference type="InterPro" id="IPR039425">
    <property type="entry name" value="RNA_pol_sigma-70-like"/>
</dbReference>
<dbReference type="PANTHER" id="PTHR43133">
    <property type="entry name" value="RNA POLYMERASE ECF-TYPE SIGMA FACTO"/>
    <property type="match status" value="1"/>
</dbReference>
<dbReference type="InterPro" id="IPR007627">
    <property type="entry name" value="RNA_pol_sigma70_r2"/>
</dbReference>
<comment type="similarity">
    <text evidence="1">Belongs to the sigma-70 factor family. ECF subfamily.</text>
</comment>
<evidence type="ECO:0000259" key="5">
    <source>
        <dbReference type="Pfam" id="PF04542"/>
    </source>
</evidence>
<keyword evidence="8" id="KW-1185">Reference proteome</keyword>
<keyword evidence="4" id="KW-0804">Transcription</keyword>
<protein>
    <submittedName>
        <fullName evidence="7">RNA polymerase sigma-70 factor</fullName>
    </submittedName>
</protein>
<organism evidence="7 8">
    <name type="scientific">Patulibacter medicamentivorans</name>
    <dbReference type="NCBI Taxonomy" id="1097667"/>
    <lineage>
        <taxon>Bacteria</taxon>
        <taxon>Bacillati</taxon>
        <taxon>Actinomycetota</taxon>
        <taxon>Thermoleophilia</taxon>
        <taxon>Solirubrobacterales</taxon>
        <taxon>Patulibacteraceae</taxon>
        <taxon>Patulibacter</taxon>
    </lineage>
</organism>
<dbReference type="InterPro" id="IPR036388">
    <property type="entry name" value="WH-like_DNA-bd_sf"/>
</dbReference>
<evidence type="ECO:0000256" key="2">
    <source>
        <dbReference type="ARBA" id="ARBA00023015"/>
    </source>
</evidence>
<dbReference type="GO" id="GO:0016987">
    <property type="term" value="F:sigma factor activity"/>
    <property type="evidence" value="ECO:0007669"/>
    <property type="project" value="UniProtKB-KW"/>
</dbReference>
<evidence type="ECO:0000256" key="1">
    <source>
        <dbReference type="ARBA" id="ARBA00010641"/>
    </source>
</evidence>
<dbReference type="EMBL" id="AGUD01000306">
    <property type="protein sequence ID" value="EHN09035.1"/>
    <property type="molecule type" value="Genomic_DNA"/>
</dbReference>
<dbReference type="AlphaFoldDB" id="H0EBF9"/>
<dbReference type="Gene3D" id="1.10.10.10">
    <property type="entry name" value="Winged helix-like DNA-binding domain superfamily/Winged helix DNA-binding domain"/>
    <property type="match status" value="1"/>
</dbReference>
<dbReference type="PATRIC" id="fig|1097667.3.peg.4153"/>
<comment type="caution">
    <text evidence="7">The sequence shown here is derived from an EMBL/GenBank/DDBJ whole genome shotgun (WGS) entry which is preliminary data.</text>
</comment>
<feature type="domain" description="RNA polymerase sigma factor 70 region 4 type 2" evidence="6">
    <location>
        <begin position="115"/>
        <end position="167"/>
    </location>
</feature>
<dbReference type="GO" id="GO:0006352">
    <property type="term" value="P:DNA-templated transcription initiation"/>
    <property type="evidence" value="ECO:0007669"/>
    <property type="project" value="InterPro"/>
</dbReference>
<reference evidence="7 8" key="1">
    <citation type="journal article" date="2013" name="Biodegradation">
        <title>Quantitative proteomic analysis of ibuprofen-degrading Patulibacter sp. strain I11.</title>
        <authorList>
            <person name="Almeida B."/>
            <person name="Kjeldal H."/>
            <person name="Lolas I."/>
            <person name="Knudsen A.D."/>
            <person name="Carvalho G."/>
            <person name="Nielsen K.L."/>
            <person name="Barreto Crespo M.T."/>
            <person name="Stensballe A."/>
            <person name="Nielsen J.L."/>
        </authorList>
    </citation>
    <scope>NUCLEOTIDE SEQUENCE [LARGE SCALE GENOMIC DNA]</scope>
    <source>
        <strain evidence="7 8">I11</strain>
    </source>
</reference>
<evidence type="ECO:0000256" key="4">
    <source>
        <dbReference type="ARBA" id="ARBA00023163"/>
    </source>
</evidence>
<dbReference type="NCBIfam" id="TIGR02937">
    <property type="entry name" value="sigma70-ECF"/>
    <property type="match status" value="1"/>
</dbReference>
<dbReference type="SUPFAM" id="SSF88946">
    <property type="entry name" value="Sigma2 domain of RNA polymerase sigma factors"/>
    <property type="match status" value="1"/>
</dbReference>
<dbReference type="RefSeq" id="WP_007578920.1">
    <property type="nucleotide sequence ID" value="NZ_AGUD01000306.1"/>
</dbReference>
<keyword evidence="2" id="KW-0805">Transcription regulation</keyword>
<dbReference type="Proteomes" id="UP000005143">
    <property type="component" value="Unassembled WGS sequence"/>
</dbReference>
<sequence>MNLRDPRIFARLYAEHAPAAATAASSVLGPAGRRSEVEDVVHDVFLRLWREPARFDADRGSLAAYVRVMARSRAVDLLRHGQAGARASDRVGHAATRRDPVDATVTEAERRAARAALLQAMATLPQPQREAIWLACWGDLTAGEIATREGVPLGTVKGRIRLGLARMRSELETSDVAAGIIAALSSML</sequence>
<dbReference type="InterPro" id="IPR013324">
    <property type="entry name" value="RNA_pol_sigma_r3/r4-like"/>
</dbReference>
<dbReference type="OrthoDB" id="5243766at2"/>
<name>H0EBF9_9ACTN</name>
<dbReference type="InterPro" id="IPR014284">
    <property type="entry name" value="RNA_pol_sigma-70_dom"/>
</dbReference>
<proteinExistence type="inferred from homology"/>
<dbReference type="InterPro" id="IPR013249">
    <property type="entry name" value="RNA_pol_sigma70_r4_t2"/>
</dbReference>
<dbReference type="PANTHER" id="PTHR43133:SF62">
    <property type="entry name" value="RNA POLYMERASE SIGMA FACTOR SIGZ"/>
    <property type="match status" value="1"/>
</dbReference>
<dbReference type="Pfam" id="PF08281">
    <property type="entry name" value="Sigma70_r4_2"/>
    <property type="match status" value="1"/>
</dbReference>
<evidence type="ECO:0000313" key="8">
    <source>
        <dbReference type="Proteomes" id="UP000005143"/>
    </source>
</evidence>
<dbReference type="InterPro" id="IPR013325">
    <property type="entry name" value="RNA_pol_sigma_r2"/>
</dbReference>
<gene>
    <name evidence="7" type="ORF">PAI11_41880</name>
</gene>
<accession>H0EBF9</accession>